<dbReference type="KEGG" id="fbm:MQE35_03185"/>
<name>A0A9E6ZM24_9FLAO</name>
<evidence type="ECO:0000313" key="2">
    <source>
        <dbReference type="EMBL" id="UOB18299.1"/>
    </source>
</evidence>
<reference evidence="2" key="1">
    <citation type="submission" date="2022-03" db="EMBL/GenBank/DDBJ databases">
        <title>Description of Abyssus ytuae gen. nov., sp. nov., a novel member of the family Flavobacteriaceae isolated from the sediment of Mariana Trench.</title>
        <authorList>
            <person name="Zhang J."/>
            <person name="Xu X."/>
        </authorList>
    </citation>
    <scope>NUCLEOTIDE SEQUENCE</scope>
    <source>
        <strain evidence="2">MT3330</strain>
    </source>
</reference>
<proteinExistence type="predicted"/>
<evidence type="ECO:0000313" key="3">
    <source>
        <dbReference type="Proteomes" id="UP000831290"/>
    </source>
</evidence>
<keyword evidence="3" id="KW-1185">Reference proteome</keyword>
<dbReference type="PROSITE" id="PS51257">
    <property type="entry name" value="PROKAR_LIPOPROTEIN"/>
    <property type="match status" value="1"/>
</dbReference>
<dbReference type="AlphaFoldDB" id="A0A9E6ZM24"/>
<sequence length="291" mass="30482">MIRNVLIAVFLVGLMSISCNNDDDGGNNTESNIYLNLNGLESLGSDFIYEGWIIVNGTPISTGTFTVNSSGQLSQTLFPVNAEMLEMATTFVLSIEPAADTDPAPAETKILVGDFAGNSATVSTSIVGNFSSSSGKYILATPTNGGDSDENSGIWFLDLTSGSPAVGLDLPDLPAGWKYEGWAVINGVPVTSGKFTDVNAADEFDGFSSTMNPGPPFPGEDYLINAPNGLNFPVDLSGGLAVISIEPEPDNSPAPFTLKPLAVSIPENAADHETYEMMFNEGSFPSGTVSR</sequence>
<organism evidence="2 3">
    <name type="scientific">Abyssalbus ytuae</name>
    <dbReference type="NCBI Taxonomy" id="2926907"/>
    <lineage>
        <taxon>Bacteria</taxon>
        <taxon>Pseudomonadati</taxon>
        <taxon>Bacteroidota</taxon>
        <taxon>Flavobacteriia</taxon>
        <taxon>Flavobacteriales</taxon>
        <taxon>Flavobacteriaceae</taxon>
        <taxon>Abyssalbus</taxon>
    </lineage>
</organism>
<gene>
    <name evidence="2" type="ORF">MQE35_03185</name>
</gene>
<dbReference type="EMBL" id="CP094358">
    <property type="protein sequence ID" value="UOB18299.1"/>
    <property type="molecule type" value="Genomic_DNA"/>
</dbReference>
<dbReference type="Proteomes" id="UP000831290">
    <property type="component" value="Chromosome"/>
</dbReference>
<dbReference type="RefSeq" id="WP_255844416.1">
    <property type="nucleotide sequence ID" value="NZ_CP094358.1"/>
</dbReference>
<accession>A0A9E6ZM24</accession>
<feature type="signal peptide" evidence="1">
    <location>
        <begin position="1"/>
        <end position="21"/>
    </location>
</feature>
<protein>
    <submittedName>
        <fullName evidence="2">Anti-sigma factor</fullName>
    </submittedName>
</protein>
<keyword evidence="1" id="KW-0732">Signal</keyword>
<feature type="chain" id="PRO_5039732965" evidence="1">
    <location>
        <begin position="22"/>
        <end position="291"/>
    </location>
</feature>
<evidence type="ECO:0000256" key="1">
    <source>
        <dbReference type="SAM" id="SignalP"/>
    </source>
</evidence>